<name>A0ABR2KSQ7_9EUKA</name>
<organism evidence="1 2">
    <name type="scientific">Tritrichomonas musculus</name>
    <dbReference type="NCBI Taxonomy" id="1915356"/>
    <lineage>
        <taxon>Eukaryota</taxon>
        <taxon>Metamonada</taxon>
        <taxon>Parabasalia</taxon>
        <taxon>Tritrichomonadida</taxon>
        <taxon>Tritrichomonadidae</taxon>
        <taxon>Tritrichomonas</taxon>
    </lineage>
</organism>
<dbReference type="InterPro" id="IPR016024">
    <property type="entry name" value="ARM-type_fold"/>
</dbReference>
<keyword evidence="2" id="KW-1185">Reference proteome</keyword>
<dbReference type="Proteomes" id="UP001470230">
    <property type="component" value="Unassembled WGS sequence"/>
</dbReference>
<accession>A0ABR2KSQ7</accession>
<proteinExistence type="predicted"/>
<evidence type="ECO:0008006" key="3">
    <source>
        <dbReference type="Google" id="ProtNLM"/>
    </source>
</evidence>
<dbReference type="SUPFAM" id="SSF48371">
    <property type="entry name" value="ARM repeat"/>
    <property type="match status" value="1"/>
</dbReference>
<dbReference type="InterPro" id="IPR002554">
    <property type="entry name" value="PP2A_B56"/>
</dbReference>
<protein>
    <recommendedName>
        <fullName evidence="3">Phosphoprotein phosphatase</fullName>
    </recommendedName>
</protein>
<dbReference type="Gene3D" id="1.25.10.10">
    <property type="entry name" value="Leucine-rich Repeat Variant"/>
    <property type="match status" value="1"/>
</dbReference>
<sequence length="520" mass="60694">MNGGRTFGRRVIQANNNKQPPGLAVKLGKTPMSANPRVIERSNLILKNRQRLCTPRSDMLQTMGIQKMITSSYAATNYGVMQQLPELSGVPPNNYNDVMRKKLKECCTICNFGDPKADVKNKQTKSKYLSEIHEHIQSSRYFQLIDGETFDALFEMIEKNIFRDLPPVPPLSKVPFFGDDIKDSLLEASWPHLDTVYQIFMRFLESQQLVVAQHMKRFDDHFLTKFFGLFNSTDPRERESLKNILHRLYMKFNQIRPKMRAIMQQIFFTFLYDTKFFNGINELLEFYVSIINGFTVPIKPSNLKFLTQILIPLHSSDYYQSFQENLFYCIIQYIEKDSTLIPFVIHSMLRYWPNNSWKALLFLSELSTLIDSMTEDQFKVVMIEVFSVVSRCIESPSFQISETAILLWKSDNFIILFAQYATNLFPMVIPSLYRAGKYHWNAAIKNIAISVLRICMQVAPEVYDQVYKALEEIEKINNQKITQERGAWNELQQQAADFDPDINFINKPYELEKCFVHESL</sequence>
<dbReference type="PANTHER" id="PTHR10257">
    <property type="entry name" value="SERINE/THREONINE PROTEIN PHOSPHATASE 2A PP2A REGULATORY SUBUNIT B"/>
    <property type="match status" value="1"/>
</dbReference>
<dbReference type="Pfam" id="PF01603">
    <property type="entry name" value="B56"/>
    <property type="match status" value="1"/>
</dbReference>
<gene>
    <name evidence="1" type="ORF">M9Y10_022473</name>
</gene>
<comment type="caution">
    <text evidence="1">The sequence shown here is derived from an EMBL/GenBank/DDBJ whole genome shotgun (WGS) entry which is preliminary data.</text>
</comment>
<evidence type="ECO:0000313" key="1">
    <source>
        <dbReference type="EMBL" id="KAK8894041.1"/>
    </source>
</evidence>
<dbReference type="InterPro" id="IPR011989">
    <property type="entry name" value="ARM-like"/>
</dbReference>
<dbReference type="PANTHER" id="PTHR10257:SF3">
    <property type="entry name" value="SERINE_THREONINE-PROTEIN PHOSPHATASE 2A 56 KDA REGULATORY SUBUNIT GAMMA ISOFORM"/>
    <property type="match status" value="1"/>
</dbReference>
<evidence type="ECO:0000313" key="2">
    <source>
        <dbReference type="Proteomes" id="UP001470230"/>
    </source>
</evidence>
<dbReference type="EMBL" id="JAPFFF010000003">
    <property type="protein sequence ID" value="KAK8894041.1"/>
    <property type="molecule type" value="Genomic_DNA"/>
</dbReference>
<reference evidence="1 2" key="1">
    <citation type="submission" date="2024-04" db="EMBL/GenBank/DDBJ databases">
        <title>Tritrichomonas musculus Genome.</title>
        <authorList>
            <person name="Alves-Ferreira E."/>
            <person name="Grigg M."/>
            <person name="Lorenzi H."/>
            <person name="Galac M."/>
        </authorList>
    </citation>
    <scope>NUCLEOTIDE SEQUENCE [LARGE SCALE GENOMIC DNA]</scope>
    <source>
        <strain evidence="1 2">EAF2021</strain>
    </source>
</reference>